<sequence length="639" mass="73685">MSQILSELNDSQKSAVLNLSGPMIIVAGPGSGKTKTLTHRIAYLLESGIEPEKILGLTFTNKAADEMRRRVSDLVPSFFSIKKNESGLFLGTFHRLAVMILRREAGHIGFSQNFSIYDEDESLSVMKEAVLGLNQNNDSPNDLLRKISFLKNRGDLMFGETAVVPEKILNYFESYQKILKQRSAFDFDDLLLKVVELFKKNPAILEKYQLKWQHVMVDEYQDTNKPQYLLIKMLSEKHRNLCVIGDDWQSIYGFRAADFKNILRFEKDWVDAKIFFLEQNYRSTQNIVAASQAMISKNIFRTEKNLFTKNPQGDLVFVIRFGDGFEEARWIRENISEELRNGAKLSDFAILFRTNLQSRIFEETFLKSGIQYQLVGGFKFYKRREIQDLQSYLQLIFNPDDFLAFKRASGVPRRGIGEKTLAALAKGEDVASNKVKEFKRLILTSREIVKELKPSEFLFWLCKEIKYQTHLEQEGETGKERWENVLELIGAAKAFDTEESPRGLERFLENIKLLQDADSYEKSSNRLTLMTLHSAKGLEFPVVFIVGLEEGILPHERSLKSQEELEEERRLLYVGMTRARKKLFLSFANTRFIKGEFCDRPGSRFLDDLPTENISFIEQDLPTGGQGFGFGEDRTIYLD</sequence>
<feature type="domain" description="UvrD-like helicase C-terminal" evidence="13">
    <location>
        <begin position="285"/>
        <end position="537"/>
    </location>
</feature>
<dbReference type="Gene3D" id="1.10.486.10">
    <property type="entry name" value="PCRA, domain 4"/>
    <property type="match status" value="1"/>
</dbReference>
<evidence type="ECO:0000256" key="5">
    <source>
        <dbReference type="ARBA" id="ARBA00022840"/>
    </source>
</evidence>
<dbReference type="GO" id="GO:0003677">
    <property type="term" value="F:DNA binding"/>
    <property type="evidence" value="ECO:0007669"/>
    <property type="project" value="UniProtKB-KW"/>
</dbReference>
<keyword evidence="2 11" id="KW-0547">Nucleotide-binding</keyword>
<evidence type="ECO:0000256" key="2">
    <source>
        <dbReference type="ARBA" id="ARBA00022741"/>
    </source>
</evidence>
<dbReference type="GO" id="GO:0033202">
    <property type="term" value="C:DNA helicase complex"/>
    <property type="evidence" value="ECO:0007669"/>
    <property type="project" value="TreeGrafter"/>
</dbReference>
<name>A0A1G1XL79_9BACT</name>
<dbReference type="EC" id="5.6.2.4" evidence="9"/>
<keyword evidence="6" id="KW-0238">DNA-binding</keyword>
<comment type="catalytic activity">
    <reaction evidence="8">
        <text>Couples ATP hydrolysis with the unwinding of duplex DNA by translocating in the 3'-5' direction.</text>
        <dbReference type="EC" id="5.6.2.4"/>
    </reaction>
</comment>
<evidence type="ECO:0000256" key="3">
    <source>
        <dbReference type="ARBA" id="ARBA00022801"/>
    </source>
</evidence>
<dbReference type="GO" id="GO:0043138">
    <property type="term" value="F:3'-5' DNA helicase activity"/>
    <property type="evidence" value="ECO:0007669"/>
    <property type="project" value="UniProtKB-EC"/>
</dbReference>
<comment type="similarity">
    <text evidence="1">Belongs to the helicase family. UvrD subfamily.</text>
</comment>
<dbReference type="InterPro" id="IPR000212">
    <property type="entry name" value="DNA_helicase_UvrD/REP"/>
</dbReference>
<dbReference type="Pfam" id="PF13361">
    <property type="entry name" value="UvrD_C"/>
    <property type="match status" value="1"/>
</dbReference>
<dbReference type="InterPro" id="IPR027417">
    <property type="entry name" value="P-loop_NTPase"/>
</dbReference>
<dbReference type="STRING" id="1797529.A2570_01145"/>
<evidence type="ECO:0000256" key="4">
    <source>
        <dbReference type="ARBA" id="ARBA00022806"/>
    </source>
</evidence>
<feature type="binding site" evidence="11">
    <location>
        <begin position="27"/>
        <end position="34"/>
    </location>
    <ligand>
        <name>ATP</name>
        <dbReference type="ChEBI" id="CHEBI:30616"/>
    </ligand>
</feature>
<dbReference type="PROSITE" id="PS51217">
    <property type="entry name" value="UVRD_HELICASE_CTER"/>
    <property type="match status" value="1"/>
</dbReference>
<dbReference type="PANTHER" id="PTHR11070">
    <property type="entry name" value="UVRD / RECB / PCRA DNA HELICASE FAMILY MEMBER"/>
    <property type="match status" value="1"/>
</dbReference>
<evidence type="ECO:0000256" key="7">
    <source>
        <dbReference type="ARBA" id="ARBA00023235"/>
    </source>
</evidence>
<protein>
    <recommendedName>
        <fullName evidence="9">DNA 3'-5' helicase</fullName>
        <ecNumber evidence="9">5.6.2.4</ecNumber>
    </recommendedName>
</protein>
<dbReference type="InterPro" id="IPR013986">
    <property type="entry name" value="DExx_box_DNA_helicase_dom_sf"/>
</dbReference>
<evidence type="ECO:0000256" key="6">
    <source>
        <dbReference type="ARBA" id="ARBA00023125"/>
    </source>
</evidence>
<feature type="domain" description="UvrD-like helicase ATP-binding" evidence="12">
    <location>
        <begin position="6"/>
        <end position="284"/>
    </location>
</feature>
<evidence type="ECO:0000313" key="14">
    <source>
        <dbReference type="EMBL" id="OGY40721.1"/>
    </source>
</evidence>
<evidence type="ECO:0000256" key="11">
    <source>
        <dbReference type="PROSITE-ProRule" id="PRU00560"/>
    </source>
</evidence>
<dbReference type="GO" id="GO:0005829">
    <property type="term" value="C:cytosol"/>
    <property type="evidence" value="ECO:0007669"/>
    <property type="project" value="TreeGrafter"/>
</dbReference>
<dbReference type="GO" id="GO:0000725">
    <property type="term" value="P:recombinational repair"/>
    <property type="evidence" value="ECO:0007669"/>
    <property type="project" value="TreeGrafter"/>
</dbReference>
<dbReference type="Gene3D" id="1.10.10.160">
    <property type="match status" value="1"/>
</dbReference>
<dbReference type="InterPro" id="IPR014016">
    <property type="entry name" value="UvrD-like_ATP-bd"/>
</dbReference>
<comment type="catalytic activity">
    <reaction evidence="10">
        <text>ATP + H2O = ADP + phosphate + H(+)</text>
        <dbReference type="Rhea" id="RHEA:13065"/>
        <dbReference type="ChEBI" id="CHEBI:15377"/>
        <dbReference type="ChEBI" id="CHEBI:15378"/>
        <dbReference type="ChEBI" id="CHEBI:30616"/>
        <dbReference type="ChEBI" id="CHEBI:43474"/>
        <dbReference type="ChEBI" id="CHEBI:456216"/>
        <dbReference type="EC" id="5.6.2.4"/>
    </reaction>
</comment>
<dbReference type="Proteomes" id="UP000178570">
    <property type="component" value="Unassembled WGS sequence"/>
</dbReference>
<comment type="caution">
    <text evidence="14">The sequence shown here is derived from an EMBL/GenBank/DDBJ whole genome shotgun (WGS) entry which is preliminary data.</text>
</comment>
<evidence type="ECO:0000259" key="13">
    <source>
        <dbReference type="PROSITE" id="PS51217"/>
    </source>
</evidence>
<evidence type="ECO:0000313" key="15">
    <source>
        <dbReference type="Proteomes" id="UP000178570"/>
    </source>
</evidence>
<dbReference type="PANTHER" id="PTHR11070:SF2">
    <property type="entry name" value="ATP-DEPENDENT DNA HELICASE SRS2"/>
    <property type="match status" value="1"/>
</dbReference>
<dbReference type="GO" id="GO:0005524">
    <property type="term" value="F:ATP binding"/>
    <property type="evidence" value="ECO:0007669"/>
    <property type="project" value="UniProtKB-UniRule"/>
</dbReference>
<reference evidence="14 15" key="1">
    <citation type="journal article" date="2016" name="Nat. Commun.">
        <title>Thousands of microbial genomes shed light on interconnected biogeochemical processes in an aquifer system.</title>
        <authorList>
            <person name="Anantharaman K."/>
            <person name="Brown C.T."/>
            <person name="Hug L.A."/>
            <person name="Sharon I."/>
            <person name="Castelle C.J."/>
            <person name="Probst A.J."/>
            <person name="Thomas B.C."/>
            <person name="Singh A."/>
            <person name="Wilkins M.J."/>
            <person name="Karaoz U."/>
            <person name="Brodie E.L."/>
            <person name="Williams K.H."/>
            <person name="Hubbard S.S."/>
            <person name="Banfield J.F."/>
        </authorList>
    </citation>
    <scope>NUCLEOTIDE SEQUENCE [LARGE SCALE GENOMIC DNA]</scope>
</reference>
<dbReference type="PROSITE" id="PS51198">
    <property type="entry name" value="UVRD_HELICASE_ATP_BIND"/>
    <property type="match status" value="1"/>
</dbReference>
<dbReference type="InterPro" id="IPR014017">
    <property type="entry name" value="DNA_helicase_UvrD-like_C"/>
</dbReference>
<dbReference type="GO" id="GO:0016887">
    <property type="term" value="F:ATP hydrolysis activity"/>
    <property type="evidence" value="ECO:0007669"/>
    <property type="project" value="RHEA"/>
</dbReference>
<keyword evidence="4 11" id="KW-0347">Helicase</keyword>
<dbReference type="CDD" id="cd17932">
    <property type="entry name" value="DEXQc_UvrD"/>
    <property type="match status" value="1"/>
</dbReference>
<evidence type="ECO:0000256" key="9">
    <source>
        <dbReference type="ARBA" id="ARBA00034808"/>
    </source>
</evidence>
<accession>A0A1G1XL79</accession>
<evidence type="ECO:0000259" key="12">
    <source>
        <dbReference type="PROSITE" id="PS51198"/>
    </source>
</evidence>
<dbReference type="EMBL" id="MHHY01000006">
    <property type="protein sequence ID" value="OGY40721.1"/>
    <property type="molecule type" value="Genomic_DNA"/>
</dbReference>
<evidence type="ECO:0000256" key="10">
    <source>
        <dbReference type="ARBA" id="ARBA00048988"/>
    </source>
</evidence>
<keyword evidence="7" id="KW-0413">Isomerase</keyword>
<evidence type="ECO:0000256" key="1">
    <source>
        <dbReference type="ARBA" id="ARBA00009922"/>
    </source>
</evidence>
<keyword evidence="3 11" id="KW-0378">Hydrolase</keyword>
<evidence type="ECO:0000256" key="8">
    <source>
        <dbReference type="ARBA" id="ARBA00034617"/>
    </source>
</evidence>
<keyword evidence="5 11" id="KW-0067">ATP-binding</keyword>
<dbReference type="SUPFAM" id="SSF52540">
    <property type="entry name" value="P-loop containing nucleoside triphosphate hydrolases"/>
    <property type="match status" value="1"/>
</dbReference>
<dbReference type="AlphaFoldDB" id="A0A1G1XL79"/>
<proteinExistence type="inferred from homology"/>
<organism evidence="14 15">
    <name type="scientific">Candidatus Brennerbacteria bacterium RIFOXYD1_FULL_41_16</name>
    <dbReference type="NCBI Taxonomy" id="1797529"/>
    <lineage>
        <taxon>Bacteria</taxon>
        <taxon>Candidatus Brenneribacteriota</taxon>
    </lineage>
</organism>
<dbReference type="Gene3D" id="3.40.50.300">
    <property type="entry name" value="P-loop containing nucleotide triphosphate hydrolases"/>
    <property type="match status" value="2"/>
</dbReference>
<gene>
    <name evidence="14" type="ORF">A2570_01145</name>
</gene>
<dbReference type="Pfam" id="PF00580">
    <property type="entry name" value="UvrD-helicase"/>
    <property type="match status" value="1"/>
</dbReference>